<dbReference type="PROSITE" id="PS01223">
    <property type="entry name" value="PROA"/>
    <property type="match status" value="1"/>
</dbReference>
<dbReference type="UniPathway" id="UPA00098">
    <property type="reaction ID" value="UER00360"/>
</dbReference>
<name>A0A6U0ISQ6_MICPS</name>
<keyword evidence="8" id="KW-0472">Membrane</keyword>
<dbReference type="EC" id="1.2.1.41" evidence="2"/>
<dbReference type="GO" id="GO:0004350">
    <property type="term" value="F:glutamate-5-semialdehyde dehydrogenase activity"/>
    <property type="evidence" value="ECO:0007669"/>
    <property type="project" value="UniProtKB-EC"/>
</dbReference>
<dbReference type="PANTHER" id="PTHR11063">
    <property type="entry name" value="GLUTAMATE SEMIALDEHYDE DEHYDROGENASE"/>
    <property type="match status" value="1"/>
</dbReference>
<dbReference type="Pfam" id="PF00171">
    <property type="entry name" value="Aldedh"/>
    <property type="match status" value="1"/>
</dbReference>
<keyword evidence="8" id="KW-0812">Transmembrane</keyword>
<organism evidence="10">
    <name type="scientific">Micromonas pusilla</name>
    <name type="common">Picoplanktonic green alga</name>
    <name type="synonym">Chromulina pusilla</name>
    <dbReference type="NCBI Taxonomy" id="38833"/>
    <lineage>
        <taxon>Eukaryota</taxon>
        <taxon>Viridiplantae</taxon>
        <taxon>Chlorophyta</taxon>
        <taxon>Mamiellophyceae</taxon>
        <taxon>Mamiellales</taxon>
        <taxon>Mamiellaceae</taxon>
        <taxon>Micromonas</taxon>
    </lineage>
</organism>
<evidence type="ECO:0000256" key="8">
    <source>
        <dbReference type="SAM" id="Phobius"/>
    </source>
</evidence>
<keyword evidence="4" id="KW-0641">Proline biosynthesis</keyword>
<dbReference type="EMBL" id="HBDY01009705">
    <property type="protein sequence ID" value="CAD8240476.1"/>
    <property type="molecule type" value="Transcribed_RNA"/>
</dbReference>
<evidence type="ECO:0000259" key="9">
    <source>
        <dbReference type="Pfam" id="PF00171"/>
    </source>
</evidence>
<dbReference type="InterPro" id="IPR015590">
    <property type="entry name" value="Aldehyde_DH_dom"/>
</dbReference>
<dbReference type="CDD" id="cd07079">
    <property type="entry name" value="ALDH_F18-19_ProA-GPR"/>
    <property type="match status" value="1"/>
</dbReference>
<dbReference type="InterPro" id="IPR016162">
    <property type="entry name" value="Ald_DH_N"/>
</dbReference>
<dbReference type="InterPro" id="IPR016161">
    <property type="entry name" value="Ald_DH/histidinol_DH"/>
</dbReference>
<dbReference type="PANTHER" id="PTHR11063:SF8">
    <property type="entry name" value="DELTA-1-PYRROLINE-5-CARBOXYLATE SYNTHASE"/>
    <property type="match status" value="1"/>
</dbReference>
<proteinExistence type="inferred from homology"/>
<dbReference type="AlphaFoldDB" id="A0A6U0ISQ6"/>
<protein>
    <recommendedName>
        <fullName evidence="2">glutamate-5-semialdehyde dehydrogenase</fullName>
        <ecNumber evidence="2">1.2.1.41</ecNumber>
    </recommendedName>
</protein>
<dbReference type="InterPro" id="IPR020593">
    <property type="entry name" value="G-glutamylP_reductase_CS"/>
</dbReference>
<dbReference type="SUPFAM" id="SSF53720">
    <property type="entry name" value="ALDH-like"/>
    <property type="match status" value="1"/>
</dbReference>
<dbReference type="Gene3D" id="3.40.309.10">
    <property type="entry name" value="Aldehyde Dehydrogenase, Chain A, domain 2"/>
    <property type="match status" value="1"/>
</dbReference>
<evidence type="ECO:0000256" key="3">
    <source>
        <dbReference type="ARBA" id="ARBA00022605"/>
    </source>
</evidence>
<evidence type="ECO:0000313" key="10">
    <source>
        <dbReference type="EMBL" id="CAD8240476.1"/>
    </source>
</evidence>
<dbReference type="GO" id="GO:0050661">
    <property type="term" value="F:NADP binding"/>
    <property type="evidence" value="ECO:0007669"/>
    <property type="project" value="InterPro"/>
</dbReference>
<dbReference type="HAMAP" id="MF_00412">
    <property type="entry name" value="ProA"/>
    <property type="match status" value="1"/>
</dbReference>
<evidence type="ECO:0000313" key="11">
    <source>
        <dbReference type="EMBL" id="CAD8240482.1"/>
    </source>
</evidence>
<comment type="pathway">
    <text evidence="1">Amino-acid biosynthesis; L-proline biosynthesis; L-glutamate 5-semialdehyde from L-glutamate: step 2/2.</text>
</comment>
<comment type="catalytic activity">
    <reaction evidence="7">
        <text>L-glutamate 5-semialdehyde + phosphate + NADP(+) = L-glutamyl 5-phosphate + NADPH + H(+)</text>
        <dbReference type="Rhea" id="RHEA:19541"/>
        <dbReference type="ChEBI" id="CHEBI:15378"/>
        <dbReference type="ChEBI" id="CHEBI:43474"/>
        <dbReference type="ChEBI" id="CHEBI:57783"/>
        <dbReference type="ChEBI" id="CHEBI:58066"/>
        <dbReference type="ChEBI" id="CHEBI:58274"/>
        <dbReference type="ChEBI" id="CHEBI:58349"/>
        <dbReference type="EC" id="1.2.1.41"/>
    </reaction>
</comment>
<keyword evidence="8" id="KW-1133">Transmembrane helix</keyword>
<evidence type="ECO:0000256" key="1">
    <source>
        <dbReference type="ARBA" id="ARBA00004985"/>
    </source>
</evidence>
<evidence type="ECO:0000256" key="4">
    <source>
        <dbReference type="ARBA" id="ARBA00022650"/>
    </source>
</evidence>
<feature type="domain" description="Aldehyde dehydrogenase" evidence="9">
    <location>
        <begin position="9"/>
        <end position="264"/>
    </location>
</feature>
<dbReference type="InterPro" id="IPR016163">
    <property type="entry name" value="Ald_DH_C"/>
</dbReference>
<dbReference type="PIRSF" id="PIRSF000151">
    <property type="entry name" value="GPR"/>
    <property type="match status" value="1"/>
</dbReference>
<feature type="transmembrane region" description="Helical" evidence="8">
    <location>
        <begin position="438"/>
        <end position="457"/>
    </location>
</feature>
<dbReference type="NCBIfam" id="TIGR00407">
    <property type="entry name" value="proA"/>
    <property type="match status" value="1"/>
</dbReference>
<dbReference type="Gene3D" id="3.40.605.10">
    <property type="entry name" value="Aldehyde Dehydrogenase, Chain A, domain 1"/>
    <property type="match status" value="1"/>
</dbReference>
<evidence type="ECO:0000256" key="7">
    <source>
        <dbReference type="ARBA" id="ARBA00049024"/>
    </source>
</evidence>
<dbReference type="InterPro" id="IPR000965">
    <property type="entry name" value="GPR_dom"/>
</dbReference>
<dbReference type="GO" id="GO:0055129">
    <property type="term" value="P:L-proline biosynthetic process"/>
    <property type="evidence" value="ECO:0007669"/>
    <property type="project" value="UniProtKB-UniPathway"/>
</dbReference>
<dbReference type="InterPro" id="IPR012134">
    <property type="entry name" value="Glu-5-SA_DH"/>
</dbReference>
<accession>A0A6U0ISQ6</accession>
<keyword evidence="6" id="KW-0560">Oxidoreductase</keyword>
<gene>
    <name evidence="10" type="ORF">MPUS1402_LOCUS7258</name>
    <name evidence="11" type="ORF">MPUS1402_LOCUS7259</name>
</gene>
<evidence type="ECO:0000256" key="6">
    <source>
        <dbReference type="ARBA" id="ARBA00023002"/>
    </source>
</evidence>
<dbReference type="NCBIfam" id="NF001221">
    <property type="entry name" value="PRK00197.1"/>
    <property type="match status" value="1"/>
</dbReference>
<keyword evidence="5" id="KW-0521">NADP</keyword>
<evidence type="ECO:0000256" key="5">
    <source>
        <dbReference type="ARBA" id="ARBA00022857"/>
    </source>
</evidence>
<evidence type="ECO:0000256" key="2">
    <source>
        <dbReference type="ARBA" id="ARBA00013002"/>
    </source>
</evidence>
<sequence>MSTTREKAVAARAASRQLQNLSSDERAELLNRIADALEANEPAILRENELDLKKAAEDGTEPALMNRLKMKPGKIAQLAEGARQIARMEEPLVRPLSKMELADGLMLEQVTAPLGVLLIIFESRPDALPQIAALSIRSGNGLLLKGGKEAAKTNAILHRVIVECFPQFGVAKEAIVLVEGRAEIADILKLNDVVDLVIPRGSNDLVTYIQDNTKIPVLGHADGVCHVYVDPDADIDMACKLCVDSKCDYPAACNALETLLVHSSQLGAGGGYERVADALDAAGVEKFGGARAAKELSLPPCPALRHEYGTLALTVEIVDSMDEAIEYIHANGSSHTDCIITKDKARAEEFLRRVDSACVFHNASTRFSDGFRFGLGAEVGISTSRIHARGPVGVEGLLTTRWLLRGKGQYSDKDTAVTYTHKKIPIGGAWIKRAAEGITAAVGVVNAVNIGLMILAWKKGSGKK</sequence>
<dbReference type="EMBL" id="HBDY01009707">
    <property type="protein sequence ID" value="CAD8240482.1"/>
    <property type="molecule type" value="Transcribed_RNA"/>
</dbReference>
<keyword evidence="3" id="KW-0028">Amino-acid biosynthesis</keyword>
<reference evidence="10" key="1">
    <citation type="submission" date="2021-01" db="EMBL/GenBank/DDBJ databases">
        <authorList>
            <person name="Corre E."/>
            <person name="Pelletier E."/>
            <person name="Niang G."/>
            <person name="Scheremetjew M."/>
            <person name="Finn R."/>
            <person name="Kale V."/>
            <person name="Holt S."/>
            <person name="Cochrane G."/>
            <person name="Meng A."/>
            <person name="Brown T."/>
            <person name="Cohen L."/>
        </authorList>
    </citation>
    <scope>NUCLEOTIDE SEQUENCE</scope>
    <source>
        <strain evidence="10">RCC1614</strain>
    </source>
</reference>